<dbReference type="CDD" id="cd20745">
    <property type="entry name" value="FIX_RhsA_AHH_HNH-like"/>
    <property type="match status" value="1"/>
</dbReference>
<keyword evidence="2" id="KW-0472">Membrane</keyword>
<evidence type="ECO:0000256" key="2">
    <source>
        <dbReference type="SAM" id="Phobius"/>
    </source>
</evidence>
<feature type="compositionally biased region" description="Basic and acidic residues" evidence="1">
    <location>
        <begin position="582"/>
        <end position="593"/>
    </location>
</feature>
<feature type="compositionally biased region" description="Polar residues" evidence="1">
    <location>
        <begin position="594"/>
        <end position="611"/>
    </location>
</feature>
<evidence type="ECO:0000256" key="1">
    <source>
        <dbReference type="SAM" id="MobiDB-lite"/>
    </source>
</evidence>
<gene>
    <name evidence="3" type="ORF">UFOVP699_93</name>
</gene>
<keyword evidence="2" id="KW-1133">Transmembrane helix</keyword>
<name>A0A6J5NQL1_9CAUD</name>
<reference evidence="3" key="1">
    <citation type="submission" date="2020-04" db="EMBL/GenBank/DDBJ databases">
        <authorList>
            <person name="Chiriac C."/>
            <person name="Salcher M."/>
            <person name="Ghai R."/>
            <person name="Kavagutti S V."/>
        </authorList>
    </citation>
    <scope>NUCLEOTIDE SEQUENCE</scope>
</reference>
<feature type="region of interest" description="Disordered" evidence="1">
    <location>
        <begin position="582"/>
        <end position="614"/>
    </location>
</feature>
<protein>
    <submittedName>
        <fullName evidence="3">Uncharacterized protein</fullName>
    </submittedName>
</protein>
<accession>A0A6J5NQL1</accession>
<organism evidence="3">
    <name type="scientific">uncultured Caudovirales phage</name>
    <dbReference type="NCBI Taxonomy" id="2100421"/>
    <lineage>
        <taxon>Viruses</taxon>
        <taxon>Duplodnaviria</taxon>
        <taxon>Heunggongvirae</taxon>
        <taxon>Uroviricota</taxon>
        <taxon>Caudoviricetes</taxon>
        <taxon>Peduoviridae</taxon>
        <taxon>Maltschvirus</taxon>
        <taxon>Maltschvirus maltsch</taxon>
    </lineage>
</organism>
<sequence length="634" mass="68885">MSTIAISREKQELFNVLNQHMEVMLPRLSKILTVDNLVNEAHAIGVTESAIPEPVRTNLHFDMILGMGERSLSEYTEGLSNRHNYILETARRAFPEMPEITESIETFKQYLIGQLNEGAAEIAIGDPSSAMAASGFDSAIAGGDIKPEASGGFWSTVKKLFNAVTEGGSAWGIFHLIMDIIGLVGDFIVPGVGVAADVINAIVYAIRGEYFLAIISIIAAVVVGGGDALKLYKPIAKEAGGVFAKLSTKKGMDVSQALVNVGAKDTPMVMRCLGKISNFAGGAVAKAIDILAGFIKGFGKVTGYIPGLGWLMKPIFDKMGSVLTSFSSKIGNFTHNYALLSKKAATEALGNLDVLAKNAKAEGTVFKFSEDGKVLFAFNKEGKRVAKLPSEFVEKSKFFDVRYGDNAARLFDPAKGSLATQVNQYYKSVGKLANNTKFTDRFASYFSKTLPKATKTFAAALPFFIGKQIYKLIFGKHWTGGNGEWSKTEIKGHGNAALNSWINDRISKERKETGAVYLPSITLDSSDKEVNQKITDYQNHYADQLGQPSIVEAIKKQSVAEDTEGQFDDFWAMVEEGDVKRGGKEDKIDHKTADQLSTHLGGASSANYNKSEPSRAKFESKSIFSFSEFNKKQS</sequence>
<keyword evidence="2" id="KW-0812">Transmembrane</keyword>
<dbReference type="EMBL" id="LR796670">
    <property type="protein sequence ID" value="CAB4159348.1"/>
    <property type="molecule type" value="Genomic_DNA"/>
</dbReference>
<feature type="transmembrane region" description="Helical" evidence="2">
    <location>
        <begin position="180"/>
        <end position="204"/>
    </location>
</feature>
<evidence type="ECO:0000313" key="3">
    <source>
        <dbReference type="EMBL" id="CAB4159348.1"/>
    </source>
</evidence>
<feature type="transmembrane region" description="Helical" evidence="2">
    <location>
        <begin position="210"/>
        <end position="229"/>
    </location>
</feature>
<proteinExistence type="predicted"/>